<dbReference type="PROSITE" id="PS50878">
    <property type="entry name" value="RT_POL"/>
    <property type="match status" value="1"/>
</dbReference>
<feature type="compositionally biased region" description="Polar residues" evidence="10">
    <location>
        <begin position="5240"/>
        <end position="5265"/>
    </location>
</feature>
<dbReference type="GO" id="GO:0008270">
    <property type="term" value="F:zinc ion binding"/>
    <property type="evidence" value="ECO:0007669"/>
    <property type="project" value="UniProtKB-KW"/>
</dbReference>
<dbReference type="InterPro" id="IPR001878">
    <property type="entry name" value="Znf_CCHC"/>
</dbReference>
<feature type="region of interest" description="Disordered" evidence="10">
    <location>
        <begin position="3352"/>
        <end position="3390"/>
    </location>
</feature>
<dbReference type="InterPro" id="IPR041588">
    <property type="entry name" value="Integrase_H2C2"/>
</dbReference>
<dbReference type="PANTHER" id="PTHR35046:SF9">
    <property type="entry name" value="RNA-DIRECTED DNA POLYMERASE"/>
    <property type="match status" value="1"/>
</dbReference>
<dbReference type="InterPro" id="IPR056924">
    <property type="entry name" value="SH3_Tf2-1"/>
</dbReference>
<feature type="compositionally biased region" description="Low complexity" evidence="10">
    <location>
        <begin position="679"/>
        <end position="695"/>
    </location>
</feature>
<feature type="region of interest" description="Disordered" evidence="10">
    <location>
        <begin position="4432"/>
        <end position="4468"/>
    </location>
</feature>
<feature type="compositionally biased region" description="Polar residues" evidence="10">
    <location>
        <begin position="3695"/>
        <end position="3704"/>
    </location>
</feature>
<keyword evidence="15" id="KW-1185">Reference proteome</keyword>
<feature type="region of interest" description="Disordered" evidence="10">
    <location>
        <begin position="3644"/>
        <end position="3664"/>
    </location>
</feature>
<evidence type="ECO:0000313" key="14">
    <source>
        <dbReference type="EMBL" id="KAG7543349.1"/>
    </source>
</evidence>
<feature type="compositionally biased region" description="Acidic residues" evidence="10">
    <location>
        <begin position="4904"/>
        <end position="4915"/>
    </location>
</feature>
<dbReference type="InterPro" id="IPR001584">
    <property type="entry name" value="Integrase_cat-core"/>
</dbReference>
<keyword evidence="7" id="KW-0695">RNA-directed DNA polymerase</keyword>
<keyword evidence="9" id="KW-0175">Coiled coil</keyword>
<evidence type="ECO:0000256" key="3">
    <source>
        <dbReference type="ARBA" id="ARBA00022695"/>
    </source>
</evidence>
<feature type="compositionally biased region" description="Basic and acidic residues" evidence="10">
    <location>
        <begin position="4923"/>
        <end position="4937"/>
    </location>
</feature>
<keyword evidence="4" id="KW-0540">Nuclease</keyword>
<feature type="region of interest" description="Disordered" evidence="10">
    <location>
        <begin position="5240"/>
        <end position="5273"/>
    </location>
</feature>
<feature type="compositionally biased region" description="Basic and acidic residues" evidence="10">
    <location>
        <begin position="5369"/>
        <end position="5392"/>
    </location>
</feature>
<keyword evidence="1" id="KW-0645">Protease</keyword>
<feature type="compositionally biased region" description="Basic and acidic residues" evidence="10">
    <location>
        <begin position="3211"/>
        <end position="3220"/>
    </location>
</feature>
<reference evidence="14 15" key="1">
    <citation type="submission" date="2020-12" db="EMBL/GenBank/DDBJ databases">
        <title>Concerted genomic and epigenomic changes stabilize Arabidopsis allopolyploids.</title>
        <authorList>
            <person name="Chen Z."/>
        </authorList>
    </citation>
    <scope>NUCLEOTIDE SEQUENCE [LARGE SCALE GENOMIC DNA]</scope>
    <source>
        <strain evidence="14">Allo738</strain>
        <tissue evidence="14">Leaf</tissue>
    </source>
</reference>
<feature type="compositionally biased region" description="Polar residues" evidence="10">
    <location>
        <begin position="4182"/>
        <end position="4207"/>
    </location>
</feature>
<evidence type="ECO:0000259" key="13">
    <source>
        <dbReference type="PROSITE" id="PS50994"/>
    </source>
</evidence>
<evidence type="ECO:0000256" key="9">
    <source>
        <dbReference type="SAM" id="Coils"/>
    </source>
</evidence>
<feature type="region of interest" description="Disordered" evidence="10">
    <location>
        <begin position="3695"/>
        <end position="3725"/>
    </location>
</feature>
<feature type="region of interest" description="Disordered" evidence="10">
    <location>
        <begin position="3002"/>
        <end position="3042"/>
    </location>
</feature>
<keyword evidence="8" id="KW-0479">Metal-binding</keyword>
<gene>
    <name evidence="14" type="ORF">ISN45_Aa07g032670</name>
</gene>
<keyword evidence="8" id="KW-0863">Zinc-finger</keyword>
<feature type="compositionally biased region" description="Polar residues" evidence="10">
    <location>
        <begin position="2517"/>
        <end position="2526"/>
    </location>
</feature>
<feature type="domain" description="Integrase catalytic" evidence="13">
    <location>
        <begin position="1572"/>
        <end position="1732"/>
    </location>
</feature>
<feature type="region of interest" description="Disordered" evidence="10">
    <location>
        <begin position="2670"/>
        <end position="2692"/>
    </location>
</feature>
<feature type="region of interest" description="Disordered" evidence="10">
    <location>
        <begin position="452"/>
        <end position="497"/>
    </location>
</feature>
<keyword evidence="8" id="KW-0862">Zinc</keyword>
<feature type="compositionally biased region" description="Low complexity" evidence="10">
    <location>
        <begin position="3710"/>
        <end position="3725"/>
    </location>
</feature>
<dbReference type="Proteomes" id="UP000694240">
    <property type="component" value="Chromosome 12"/>
</dbReference>
<keyword evidence="5" id="KW-0255">Endonuclease</keyword>
<feature type="region of interest" description="Disordered" evidence="10">
    <location>
        <begin position="4182"/>
        <end position="4221"/>
    </location>
</feature>
<dbReference type="PANTHER" id="PTHR35046">
    <property type="entry name" value="ZINC KNUCKLE (CCHC-TYPE) FAMILY PROTEIN"/>
    <property type="match status" value="1"/>
</dbReference>
<dbReference type="FunFam" id="3.10.10.10:FF:000007">
    <property type="entry name" value="Retrovirus-related Pol polyprotein from transposon 17.6-like Protein"/>
    <property type="match status" value="1"/>
</dbReference>
<dbReference type="GO" id="GO:0015074">
    <property type="term" value="P:DNA integration"/>
    <property type="evidence" value="ECO:0007669"/>
    <property type="project" value="InterPro"/>
</dbReference>
<evidence type="ECO:0000256" key="4">
    <source>
        <dbReference type="ARBA" id="ARBA00022722"/>
    </source>
</evidence>
<evidence type="ECO:0000256" key="5">
    <source>
        <dbReference type="ARBA" id="ARBA00022759"/>
    </source>
</evidence>
<evidence type="ECO:0000256" key="2">
    <source>
        <dbReference type="ARBA" id="ARBA00022679"/>
    </source>
</evidence>
<accession>A0A8T1YC26</accession>
<feature type="compositionally biased region" description="Acidic residues" evidence="10">
    <location>
        <begin position="764"/>
        <end position="781"/>
    </location>
</feature>
<dbReference type="InterPro" id="IPR005162">
    <property type="entry name" value="Retrotrans_gag_dom"/>
</dbReference>
<evidence type="ECO:0000313" key="15">
    <source>
        <dbReference type="Proteomes" id="UP000694240"/>
    </source>
</evidence>
<dbReference type="CDD" id="cd01647">
    <property type="entry name" value="RT_LTR"/>
    <property type="match status" value="1"/>
</dbReference>
<dbReference type="Pfam" id="PF24626">
    <property type="entry name" value="SH3_Tf2-1"/>
    <property type="match status" value="1"/>
</dbReference>
<dbReference type="CDD" id="cd00303">
    <property type="entry name" value="retropepsin_like"/>
    <property type="match status" value="4"/>
</dbReference>
<feature type="region of interest" description="Disordered" evidence="10">
    <location>
        <begin position="764"/>
        <end position="783"/>
    </location>
</feature>
<feature type="domain" description="CCHC-type" evidence="11">
    <location>
        <begin position="736"/>
        <end position="752"/>
    </location>
</feature>
<dbReference type="GO" id="GO:0008233">
    <property type="term" value="F:peptidase activity"/>
    <property type="evidence" value="ECO:0007669"/>
    <property type="project" value="UniProtKB-KW"/>
</dbReference>
<comment type="caution">
    <text evidence="14">The sequence shown here is derived from an EMBL/GenBank/DDBJ whole genome shotgun (WGS) entry which is preliminary data.</text>
</comment>
<evidence type="ECO:0000256" key="8">
    <source>
        <dbReference type="PROSITE-ProRule" id="PRU00047"/>
    </source>
</evidence>
<dbReference type="FunFam" id="3.30.420.10:FF:000032">
    <property type="entry name" value="Retrovirus-related Pol polyprotein from transposon 297-like Protein"/>
    <property type="match status" value="1"/>
</dbReference>
<dbReference type="Pfam" id="PF17921">
    <property type="entry name" value="Integrase_H2C2"/>
    <property type="match status" value="1"/>
</dbReference>
<dbReference type="EMBL" id="JAEFBK010000012">
    <property type="protein sequence ID" value="KAG7543349.1"/>
    <property type="molecule type" value="Genomic_DNA"/>
</dbReference>
<dbReference type="PROSITE" id="PS50994">
    <property type="entry name" value="INTEGRASE"/>
    <property type="match status" value="1"/>
</dbReference>
<feature type="region of interest" description="Disordered" evidence="10">
    <location>
        <begin position="2165"/>
        <end position="2212"/>
    </location>
</feature>
<dbReference type="GO" id="GO:0006508">
    <property type="term" value="P:proteolysis"/>
    <property type="evidence" value="ECO:0007669"/>
    <property type="project" value="UniProtKB-KW"/>
</dbReference>
<keyword evidence="3" id="KW-0548">Nucleotidyltransferase</keyword>
<feature type="compositionally biased region" description="Basic and acidic residues" evidence="10">
    <location>
        <begin position="696"/>
        <end position="722"/>
    </location>
</feature>
<sequence length="5401" mass="611874">MVTQIRSNNVADEHHFCDEPYIQVLRSCAEQCQSSVLEQFQSSVPEQCQSSVLEQCQSSVLEQNQSSVPEQCQSSVLEQCQSSVLEQCTRAEPEQSQSSARAAAERPHPTRANAFHLFLMFFQEEMAFWSSPLMAKKLTRRSHRRSVLKLFQRRDNEEGLASKAKTFCYAVVKELLKCSIILKLQRKLKEFKEARSTRQWVFIKLGGQWVTTPQEKTMIVRSEPDVIMESLDHGAKDQHVPEDTLDHQAGDVIEQEIAPEEHLIEHGTKEHGDEVLGAKEDVALQVATGPMTRSRTKQLNQAINTLLQHIEGSLKPEACPTTLNQAWKFKGIPQPLEVLFDPSSSSPLDLTRFTPPEPLEQTYSSSLTRPLEYTHQITRFTPPEPLEQTYSSSLTRPLEYTHQITRIHMSDKDKEESSQARNNKLLMEALTATLTATLTANMAKMMDERFEANERSNQSRQNRDTRNPSDQEAAHNYYSQSSTRNSHRRRRYHREERALPRDDLAGLKIRIPSFQGTSDPEEYLEWEKKIEIVFGCQGYTEERKVKLAPTGFQNYALSWWDQLVTTRRRAGDYPIETWTQIKTIMRKRFVPSHYHRELHHRLRNLVQGSRSVEEYYKEMETLMLRADIQEDEEATMSRFMGGLNRDIIDRVEVQHYVELEELLHKAIMFEKQLKRRNSKPSFGSGKPGFSSGKSSYQRDERSELKRDYKPFIKPNVEDQDHKGKGKAVVTRTRDIKCFKCQGHGHYASECSNKRIMILKDTGEIESEDEQQEENSSSEDCEAPSKGELLVAMKTLSVIAKTDEQEQRENLFHSRCIVNDKVCSLIIDGGSCTNVASETMVEKLGLKVLKHPKPYKLQWLNEDGEMSVSRQVKVPLSIGKYEDEILCDILPMDASHILLGRPWQSDRRVMHDGFTNRQIFEFKGRKTILAPMTPHEVYLDQLSMKMRRKQKEKSSNLMITESKQKGSDLHSSKLLFVFKETLVSITNPEQAIPSKIKFLLQDYTDVFPEENPQGLPPIRGIEHQIDFVPGASLPNRPAYRTNPVETKELEKQVTELMERGHIRESMSPCAVPVLLVPKKDGSWRMCVDCRAINNITVKYRHPIPRLDDMLDELHGSSIFSKVDLKSGYHQIRMKEGDEWKTAFKTKQGLYEWLVMPFGLTNAPSTFMRLMNHVLRAYIGHFVVVYFDDILVYSKSLEEHVDHLKMVLEVLRKEKLYANLKKCTFGTDNLVFLGFVVSTDGVKVDEEKVKVIREWPSPKSVGEVRSFHGLAGFYRRFVKDFSTLAAPLTEVIKKNVGFKWEQAQEDAFQALKEKLTNAPVLSLPDFIKTFEIECDASGVGIGAVLMQDKKPIAYFSEKLGGATLNYPTYDKELYALVRALQTWQHYLWPKEFVIHTDHESLKHLKGQQKLNKRHARWVEFIETFPYVIKYKKGKDNVVADALSRRYVLLSSLDAKLLGFEHIKSLYANDSDFEKIYSSCEKFAFGKYYRHDGFLFYDNRLCVPNSSLRELFVREAHSGGLMGHFGVSKTLKVMQDHFHWPHMKRDVERMCERCPTCKQAKAKSQPHGLYTPLPIPSHPWNDISMDFVVGLPRTRTGKDSIFVVVDRFSKMAHFIPCHKTDDAMHIANLFFREIVRLHGMPKTIVSDRDTKFLSYFWKTLWSKLGTKLLFSTTCHPQTDGQTEVVNRTLSTLLRALIKKNLKTWEDCLPHVEFAYNHSMHSASKFSPFQIVYGFNPTTPLDLMPLPLNERVSLDGKKKAELVQQIHEQAKKNIEEKTKQYTKQANKSRKELIFNEGDLVWIHLRKERFPKERKSKLMPRIDGPFKVLKRINNNAYSLDLQGKYNVSSSFNVADLIPFIADNTDLRSNPFQLGEDDVIMESLDHGAKDQHVPEDTLDHQAGDVIEQEIAPEEHLIEHGTKEHGDEVLGAKEDVALQVATGPMTRSRTKQLNQAINTLLQHIEGSLKPEAFPTTLNQAWKFKGIPQPLEVLFDPSSSSPLDLTRFTPPEPLEQTYSSSLTRPLEYTHQITRFTPPEPLEQTYSSSLTRPLEYIQVLRSCAEQCQSSVLEQFQSSVPEQCQSSVLEQCQSSVLEQNQSSVPEQCQSSVLEQCQSSVLEQCTRAEPEQSQSSARAAAERPHPTRVGSSNLISYKDNIDRLARELRERRVSDDCEPHNPVAMEPQDQDNHGVGIPRNIGDGDAPRNHQQRQGIVPPPVQNNNFEIKSGLISMIQGNKFHGLPLEDPLDHLDNFDRLCSLTKINGVSEDCFKLRLFPFSLGDKAHHWEKTLPAGSITTWDECKKAFLTKFFSNSRTARLRNEISSFTQKQSESFCEAWERFKGYTTQCPHHGFKKASLLSTLYRGALPKFRMVLDTASNGNFLNKDVEEGWELVENLAQSDGNYNEDFDRSSRGIGDLDAKHSKDIKALNDKLDQILLSQQKQVHYITEEEHYQIQEGENTQAAEVSYIQNQGGYNKGYNPYKPAHPNLSYRSTNVANPQDQVYPQHQQNQSKPFIPYNQGFVPKQQFSGGYQQHNPPPGYTQQTQQAPPAQAPDMQQMFQQILQGQAAGTIAIEKKLAEIHNKVDCTFNDLNIKFEALNSRLKYVESQIASTSAPKNPGQLPGKAIQNPKEYVNAIRLRSGRELQTRPSIAPVTEDSEIQEGEDFIQHETQVNDTTKLDQADIPSDQAKSPQIKEPVVDKSKKKAFIPPPYKPKIPFPGRFKQDIIEKYRAMFAKHIKELEARMPLIDAYKLIPDSHKFFKDMVMERIKEVQGMVMESHECSEIIQTKIIPKKLGDPGSFTLPCSLGTLAFSNCLCDLGAFKSLMPLSVAKRLGFSKYKPCNITLILADESIRFPHGLLEDLPIKIGNAEIPTDFIVLEMDEPKDPLILGRPFLATAGAVIDVKNGKIDLNLGTDFKMKFDINDATRKPTIEGQTFVVKVMDCLADEQLEEVAEEDHQQTSLTKSGEAGYLLTENLSCGKSLDSHKEVAGSEVLKGLIEPETEVKVAYEASSTHAQPTDSSIHLSKPTTRLENSSSTKHRDKLLESSNSAPDGWLELKERSKWQDEAIRELTGTVRELKDQIKKLHGIANQVPLPIKNVPNDEASTLVSAKGSEITSEWSIDYPIDQQEAYYEKRAIEQKEEGFGSGKAQENFSAETSSSRAVYQSSARAVYSSSARVVYSSRTRAVYQSSVLEQCQSSVLEQCTRAEPEQSQSSARTAAERPHPTRVGTKELCRAVPEQCQSSARAVYSSRARAVHSSSARAVYSSRARAVYSSSARAAAERPHPTRVGTRVSTRVHLRASLQQDATFELEYILNTCMQTRSKGSDNLISYRDNINRLARELRERRDREGCEQHNPVAMEQQDQDNQGVGIPRNIGDGDAPRNHQQRQGIVPPPVQNNNFEIKSGLISMIQGNKFHGLPLEDPLDHLDNFDRLCSLTKINGVSEDSFKLRLFPFSLGDKAHQWEKTLPPGSITSWDDCKKAFLTKFFSNSRTARLRNEISSFTQKQSESICEAWERFKGYTTQCPHHGFKKASLLSTLYRGALPKIRMLLDTASNGNFLNKDVEEGWELIENLALSDGNYNEDFDRSNRGIGDLDAKHSRDIKALNDKLDKILLTQQKQVHYITEEEHYQIQEGENTQDAEVSYIQNQGGYNKGYNPYKPAHPNLSYQSTNVANPQDQVYPQQQQNQSKPFVPYNQGFVPKQQFSGGYQQHNPPPGFAQQPQQAPPAQDQDKVQQMLQQILQGQATGAMVLDKKLAEIHNKVDCTFNDLNIKFEALNSRIQYMESQVTSTSAPQNPGQLPGKAIQHQKGHVNAIHLRSSRELLTRPSIAPVTEDSEIQEGEDFIQHETQVNDTTKLDQAAIPSDQAKSPQIKEPVVDKSKKKAFIPPPYKPKIPFPGRFKQDIIEKYRAMFAKHIKELEARMPLIDAYKLIPDSHKFFKDMVMERIKEVQGMAMESHECSEIIQTRIIPKKLGDPGSFTLPCSLGTLAFSNCLCDLGAFKSLMPLSVAKRLGFSKYKPCNISLILADESIRFPHGLLEDLPIKIGNAEIPTDFIVLEMDEPKDPLILGRPFLATAGAVIDVKNGKIDLNLGNDFTMKFDINDATRKPTIEGQTFVVKVMDCLADEQLEEVAEEDHQQTSLTKSGEAGYLLTETLSCGKSLDSHKEVAGSEVFKGLIGSKTEVKVAYEASSTHAQPTDSSIHLSKPTTRLENSSSTKHRDKLLESSNSAPDGWLELKERSKWQDKAIRELTGTMRELKDQIKKLHGIANQVPLQIKDVPNDEASTLVSAKGSEITSEWSIDYPVDQQEAYYEKRAIEQKEEGLGSGKAHENFSAETYQVHLGTKELCRAVPEQCQSSARAVYSSRARAVHSSSARAVYSSRARAVYSSSARAAAERPHPTRVGSSNLISYKDNINQLARELKERRARDGCELHNPVAMEPQEQDNQGVGIPRNIGAGDAPRNHQQRQGIVPPPVQNNNFEIKSGLISMIQGNKFHGLPMEDPLDHLDNFDRLCSLTKINGVSEDGFKLRLFPFSLGDKAHQWEKTLPPDSITSWDDCKTAFLTKFFSNSRTARLRNEISSFTQKQSESFCEAWERFKGYTTQCPHHGFKKASLLSTLYRGALPKFRMVLDTASNGNFLNKDVEEGWELVENLAQSDGNYNEDFDRSNRGIGDPDAKHSKEMIQALNDKLDKFLLTQQKQVHYITEEEHYQIQEGENTQAVEVSYIQNQGGYNKGYNPYQHAHPNLSYRSTNVANPQDQVYPQQQQNQSKPFIPYNQGFAPKQQFSGGFHQQNPPPGFAQQTQQAPPAQDQEMKQMLQQILQGQAAGAIALDKKMAEIHNKVDCSFNDLNIKFEALNSRLKYVESQIASTSAPTNPGQLSGKAIQNQKGHVNAIHLRSGRELQTRPSIAPVTEDSEIQEGEDSIQNETQVEDTTKLDQDAVPRDQAKSPQIEKPTVDKSKKKAFIPPPYKPKIPFPGRFKRDIIEKYRAMFAKHIKEIELRMPLIDAYKLIPDSHKYLKDMIMERIQEVQGMVMESHECNETIPTKIIPKKLGDPGAFKSLMPLSVAKRLGFSKYKPCNISLILADESVRFPHGLLEDLPIKIGNAEIPTDFIVLEMDEEPKDPLILGRPFLATAGAVIDVKNGKIDLNLGNDFKMKFDINDATRKPTIEGQTFVVKVMDCLADEQLEEVTEEDHQQTSLTKSGEAGYLLAETLSCGKSLDSHKEVVGSEVFKGLIGSKTEVKVAYEASSTHAQPTDSSIHLSKPTTRLENSSSTKHRDKLLESSNSARDGWLELKERCKWQDKAIRELTGTVRELKDQIKKLHGIANQVPLQIKDIPNDEASTLVSAKESEFTSEWSIAEDYPVDQQEAYYEKRAIEHSTADLSREPAKPDDSSTCRTEETSFALYNPP</sequence>
<evidence type="ECO:0000259" key="12">
    <source>
        <dbReference type="PROSITE" id="PS50878"/>
    </source>
</evidence>
<feature type="compositionally biased region" description="Polar residues" evidence="10">
    <location>
        <begin position="3002"/>
        <end position="3028"/>
    </location>
</feature>
<dbReference type="CDD" id="cd09274">
    <property type="entry name" value="RNase_HI_RT_Ty3"/>
    <property type="match status" value="1"/>
</dbReference>
<evidence type="ECO:0000256" key="6">
    <source>
        <dbReference type="ARBA" id="ARBA00022801"/>
    </source>
</evidence>
<dbReference type="FunFam" id="3.30.70.270:FF:000020">
    <property type="entry name" value="Transposon Tf2-6 polyprotein-like Protein"/>
    <property type="match status" value="1"/>
</dbReference>
<evidence type="ECO:0000256" key="7">
    <source>
        <dbReference type="ARBA" id="ARBA00022918"/>
    </source>
</evidence>
<feature type="region of interest" description="Disordered" evidence="10">
    <location>
        <begin position="4887"/>
        <end position="4958"/>
    </location>
</feature>
<feature type="region of interest" description="Disordered" evidence="10">
    <location>
        <begin position="346"/>
        <end position="366"/>
    </location>
</feature>
<feature type="region of interest" description="Disordered" evidence="10">
    <location>
        <begin position="2117"/>
        <end position="2142"/>
    </location>
</feature>
<feature type="region of interest" description="Disordered" evidence="10">
    <location>
        <begin position="2517"/>
        <end position="2539"/>
    </location>
</feature>
<dbReference type="GO" id="GO:0003676">
    <property type="term" value="F:nucleic acid binding"/>
    <property type="evidence" value="ECO:0007669"/>
    <property type="project" value="InterPro"/>
</dbReference>
<dbReference type="InterPro" id="IPR000477">
    <property type="entry name" value="RT_dom"/>
</dbReference>
<dbReference type="GO" id="GO:0004519">
    <property type="term" value="F:endonuclease activity"/>
    <property type="evidence" value="ECO:0007669"/>
    <property type="project" value="UniProtKB-KW"/>
</dbReference>
<dbReference type="GO" id="GO:0003964">
    <property type="term" value="F:RNA-directed DNA polymerase activity"/>
    <property type="evidence" value="ECO:0007669"/>
    <property type="project" value="UniProtKB-KW"/>
</dbReference>
<feature type="region of interest" description="Disordered" evidence="10">
    <location>
        <begin position="5369"/>
        <end position="5401"/>
    </location>
</feature>
<dbReference type="Pfam" id="PF17917">
    <property type="entry name" value="RT_RNaseH"/>
    <property type="match status" value="1"/>
</dbReference>
<dbReference type="FunFam" id="1.10.340.70:FF:000001">
    <property type="entry name" value="Retrovirus-related Pol polyprotein from transposon gypsy-like Protein"/>
    <property type="match status" value="1"/>
</dbReference>
<protein>
    <submittedName>
        <fullName evidence="14">Retrotransposon gag domain</fullName>
    </submittedName>
</protein>
<feature type="coiled-coil region" evidence="9">
    <location>
        <begin position="1753"/>
        <end position="1787"/>
    </location>
</feature>
<feature type="region of interest" description="Disordered" evidence="10">
    <location>
        <begin position="676"/>
        <end position="725"/>
    </location>
</feature>
<dbReference type="Pfam" id="PF03732">
    <property type="entry name" value="Retrotrans_gag"/>
    <property type="match status" value="4"/>
</dbReference>
<dbReference type="InterPro" id="IPR041373">
    <property type="entry name" value="RT_RNaseH"/>
</dbReference>
<name>A0A8T1YC26_9BRAS</name>
<keyword evidence="2" id="KW-0808">Transferase</keyword>
<evidence type="ECO:0000259" key="11">
    <source>
        <dbReference type="PROSITE" id="PS50158"/>
    </source>
</evidence>
<feature type="compositionally biased region" description="Basic and acidic residues" evidence="10">
    <location>
        <begin position="461"/>
        <end position="473"/>
    </location>
</feature>
<dbReference type="Pfam" id="PF00078">
    <property type="entry name" value="RVT_1"/>
    <property type="match status" value="1"/>
</dbReference>
<evidence type="ECO:0000256" key="10">
    <source>
        <dbReference type="SAM" id="MobiDB-lite"/>
    </source>
</evidence>
<feature type="domain" description="Reverse transcriptase" evidence="12">
    <location>
        <begin position="1056"/>
        <end position="1235"/>
    </location>
</feature>
<feature type="region of interest" description="Disordered" evidence="10">
    <location>
        <begin position="3199"/>
        <end position="3220"/>
    </location>
</feature>
<evidence type="ECO:0000256" key="1">
    <source>
        <dbReference type="ARBA" id="ARBA00022670"/>
    </source>
</evidence>
<organism evidence="14 15">
    <name type="scientific">Arabidopsis thaliana x Arabidopsis arenosa</name>
    <dbReference type="NCBI Taxonomy" id="1240361"/>
    <lineage>
        <taxon>Eukaryota</taxon>
        <taxon>Viridiplantae</taxon>
        <taxon>Streptophyta</taxon>
        <taxon>Embryophyta</taxon>
        <taxon>Tracheophyta</taxon>
        <taxon>Spermatophyta</taxon>
        <taxon>Magnoliopsida</taxon>
        <taxon>eudicotyledons</taxon>
        <taxon>Gunneridae</taxon>
        <taxon>Pentapetalae</taxon>
        <taxon>rosids</taxon>
        <taxon>malvids</taxon>
        <taxon>Brassicales</taxon>
        <taxon>Brassicaceae</taxon>
        <taxon>Camelineae</taxon>
        <taxon>Arabidopsis</taxon>
    </lineage>
</organism>
<keyword evidence="6" id="KW-0378">Hydrolase</keyword>
<proteinExistence type="predicted"/>
<dbReference type="PROSITE" id="PS50158">
    <property type="entry name" value="ZF_CCHC"/>
    <property type="match status" value="1"/>
</dbReference>